<evidence type="ECO:0000313" key="1">
    <source>
        <dbReference type="EMBL" id="GAI97698.1"/>
    </source>
</evidence>
<comment type="caution">
    <text evidence="1">The sequence shown here is derived from an EMBL/GenBank/DDBJ whole genome shotgun (WGS) entry which is preliminary data.</text>
</comment>
<accession>X1SXM2</accession>
<proteinExistence type="predicted"/>
<dbReference type="EMBL" id="BARW01018328">
    <property type="protein sequence ID" value="GAI97698.1"/>
    <property type="molecule type" value="Genomic_DNA"/>
</dbReference>
<dbReference type="AlphaFoldDB" id="X1SXM2"/>
<sequence>MTPADGVQVSARELIAKIIESEKKIKDIRLQMTCTIGALDRTFYEYDWGYEDTKEFLSGTTNTKDSRTGAYRSVKVIRAFDGKREWLFRNDPKSSRPSGGITKPNPNFSFSGGIMTFNTLLGFDAKELSRLSLGQAIAQAESVSVKEQVEFIDGRPCYVIEAINLETDPSVHWAYDVRAWIDYQRDYRPLKFEKYRSIPGKNRFKVVSRRVDNIKLEQIDGIWLPIEGTRTTFSTNDIDPPKGMTAARFGTLPSEQRLQLGDFRLTPMVPTRKLEID</sequence>
<organism evidence="1">
    <name type="scientific">marine sediment metagenome</name>
    <dbReference type="NCBI Taxonomy" id="412755"/>
    <lineage>
        <taxon>unclassified sequences</taxon>
        <taxon>metagenomes</taxon>
        <taxon>ecological metagenomes</taxon>
    </lineage>
</organism>
<evidence type="ECO:0008006" key="2">
    <source>
        <dbReference type="Google" id="ProtNLM"/>
    </source>
</evidence>
<feature type="non-terminal residue" evidence="1">
    <location>
        <position position="277"/>
    </location>
</feature>
<protein>
    <recommendedName>
        <fullName evidence="2">Outer membrane lipoprotein-sorting protein</fullName>
    </recommendedName>
</protein>
<dbReference type="Gene3D" id="2.50.20.10">
    <property type="entry name" value="Lipoprotein localisation LolA/LolB/LppX"/>
    <property type="match status" value="1"/>
</dbReference>
<reference evidence="1" key="1">
    <citation type="journal article" date="2014" name="Front. Microbiol.">
        <title>High frequency of phylogenetically diverse reductive dehalogenase-homologous genes in deep subseafloor sedimentary metagenomes.</title>
        <authorList>
            <person name="Kawai M."/>
            <person name="Futagami T."/>
            <person name="Toyoda A."/>
            <person name="Takaki Y."/>
            <person name="Nishi S."/>
            <person name="Hori S."/>
            <person name="Arai W."/>
            <person name="Tsubouchi T."/>
            <person name="Morono Y."/>
            <person name="Uchiyama I."/>
            <person name="Ito T."/>
            <person name="Fujiyama A."/>
            <person name="Inagaki F."/>
            <person name="Takami H."/>
        </authorList>
    </citation>
    <scope>NUCLEOTIDE SEQUENCE</scope>
    <source>
        <strain evidence="1">Expedition CK06-06</strain>
    </source>
</reference>
<name>X1SXM2_9ZZZZ</name>
<gene>
    <name evidence="1" type="ORF">S12H4_31410</name>
</gene>